<dbReference type="Proteomes" id="UP000186817">
    <property type="component" value="Unassembled WGS sequence"/>
</dbReference>
<dbReference type="Gene3D" id="2.60.40.2030">
    <property type="match status" value="1"/>
</dbReference>
<dbReference type="EMBL" id="LSRX01001110">
    <property type="protein sequence ID" value="OLP83535.1"/>
    <property type="molecule type" value="Genomic_DNA"/>
</dbReference>
<feature type="region of interest" description="Disordered" evidence="1">
    <location>
        <begin position="1144"/>
        <end position="1180"/>
    </location>
</feature>
<feature type="transmembrane region" description="Helical" evidence="2">
    <location>
        <begin position="192"/>
        <end position="214"/>
    </location>
</feature>
<evidence type="ECO:0000256" key="1">
    <source>
        <dbReference type="SAM" id="MobiDB-lite"/>
    </source>
</evidence>
<feature type="region of interest" description="Disordered" evidence="1">
    <location>
        <begin position="265"/>
        <end position="284"/>
    </location>
</feature>
<organism evidence="3 4">
    <name type="scientific">Symbiodinium microadriaticum</name>
    <name type="common">Dinoflagellate</name>
    <name type="synonym">Zooxanthella microadriatica</name>
    <dbReference type="NCBI Taxonomy" id="2951"/>
    <lineage>
        <taxon>Eukaryota</taxon>
        <taxon>Sar</taxon>
        <taxon>Alveolata</taxon>
        <taxon>Dinophyceae</taxon>
        <taxon>Suessiales</taxon>
        <taxon>Symbiodiniaceae</taxon>
        <taxon>Symbiodinium</taxon>
    </lineage>
</organism>
<keyword evidence="2" id="KW-0472">Membrane</keyword>
<sequence>MPGCHVDRRQVKLSKGGTLRNAHSTGFLKINDEIRLLACEPHKKKLGECGYSKDSHARVAPCGDMTGDEACFTTGFADFLSLRTLLNAANISLDEGITQNVSRRWWGTHLSIDISYSNADPWTYWNFWRPEFLKLIPTYTYSVRRSGDYAWYSHHNTTGAHRKLTRMSGITMQFHLHGSMYSGSVMHFLKTLAIFTIIWEITMVVVANVMLFVYKHVACLSMAHLPHLRKYFRQMTTPHHRIVAGLSYEALAKELQDLRQEAARGHLKTTAQDSDTETSPTSEHTSHDFFVEIIDDAAYEEDEEFYLDLSHPKLDGMEHPQDVKVRVRPGLGTVTVVIVDDDEPGKLRFQQNAQRFSVDAISRTLAAKHDSLAIAEPKTKAPSPALATSVAELVGGPPQGIVCPSPPPPPSLPDTVPFVVNLEEPNEDVLPSGPQAPQQHLPDVPSLTPPVSAPGGSTSRLGFDLPGASPSLPATFLVPSFRPAPRVDLPLPVPVIPRRFRPLARVCPAPSLPQPPAPLELKLSASATGSMCLSSSVSTDSSASQAEQQYSALLVRWRDFLSELGSASALYTEAAASQNRDFLLDRAARKFAPSTLMRYFDAWLNWSSFCKLAAASPHDPPAGLLPDWLKSQSSRQGLATMQLRALAWFCKTAGLPKLQSCLCTPICQAFSVASHPTEHRESLPLSLSFVLYLEKCILDPLTSHADILRFGYLLLCIWGSLRWGDAIWCPPSRLHYQPQSHALVGICLRTKTTKRGMPFGILASGLCGTASQCWSLRFLSVLRQSVADTLALNPQRHIDFLPSSLSGSESRPIISAPLKRERMVLWLRGLLLKHWRLLCHDPAPAAFGLVAAHSLKCTLLSWARQLHLDSDLRRIQGHHRQSGSDRSVSLYSRDDILPMLRLQRLVVDAALPSRPCLPVVPSEPDGSAGASQGDADLESLSSESSESSRDEAPLQDASSGPTAPKATAPPPSASVSAFGFLWNARSNVVHVAMQTEPMAVRSKSFDIDGSTVWLRPLCGARTYQLDSDSFCTLSAPAPVALHAGPRSAKSAAATVAFVCANSAVLPCLLSMSSLFPQPFLLPLPFSPLVSLRFRPMADQVNHETPEGFFLTEEEEAALATALSTTDVAQTASVSATSETLLSPGGAWAVPDSAPTENTPPVLGPDSGSGSSSGWAPPGDYYQAPQSSFGTQWSGYGPFSPVPVPSVLVRPGASDGQLLDGLSVTPLLFGDRCLARGGHCPPPPDGDRRTYSTTTSPGTFAGSASLGEHALYLLGLPRLYNTQFPLHNNIDLYVLKLIHLKPDATNLYPALENHNFASNSWPTWKLPAENSRCR</sequence>
<keyword evidence="2" id="KW-0812">Transmembrane</keyword>
<name>A0A1Q9CKV2_SYMMI</name>
<feature type="compositionally biased region" description="Low complexity" evidence="1">
    <location>
        <begin position="1159"/>
        <end position="1178"/>
    </location>
</feature>
<gene>
    <name evidence="3" type="ORF">AK812_SmicGene35704</name>
</gene>
<proteinExistence type="predicted"/>
<keyword evidence="4" id="KW-1185">Reference proteome</keyword>
<reference evidence="3 4" key="1">
    <citation type="submission" date="2016-02" db="EMBL/GenBank/DDBJ databases">
        <title>Genome analysis of coral dinoflagellate symbionts highlights evolutionary adaptations to a symbiotic lifestyle.</title>
        <authorList>
            <person name="Aranda M."/>
            <person name="Li Y."/>
            <person name="Liew Y.J."/>
            <person name="Baumgarten S."/>
            <person name="Simakov O."/>
            <person name="Wilson M."/>
            <person name="Piel J."/>
            <person name="Ashoor H."/>
            <person name="Bougouffa S."/>
            <person name="Bajic V.B."/>
            <person name="Ryu T."/>
            <person name="Ravasi T."/>
            <person name="Bayer T."/>
            <person name="Micklem G."/>
            <person name="Kim H."/>
            <person name="Bhak J."/>
            <person name="Lajeunesse T.C."/>
            <person name="Voolstra C.R."/>
        </authorList>
    </citation>
    <scope>NUCLEOTIDE SEQUENCE [LARGE SCALE GENOMIC DNA]</scope>
    <source>
        <strain evidence="3 4">CCMP2467</strain>
    </source>
</reference>
<dbReference type="SUPFAM" id="SSF141072">
    <property type="entry name" value="CalX-like"/>
    <property type="match status" value="1"/>
</dbReference>
<protein>
    <submittedName>
        <fullName evidence="3">Uncharacterized protein</fullName>
    </submittedName>
</protein>
<evidence type="ECO:0000256" key="2">
    <source>
        <dbReference type="SAM" id="Phobius"/>
    </source>
</evidence>
<dbReference type="OrthoDB" id="420409at2759"/>
<keyword evidence="2" id="KW-1133">Transmembrane helix</keyword>
<evidence type="ECO:0000313" key="3">
    <source>
        <dbReference type="EMBL" id="OLP83535.1"/>
    </source>
</evidence>
<comment type="caution">
    <text evidence="3">The sequence shown here is derived from an EMBL/GenBank/DDBJ whole genome shotgun (WGS) entry which is preliminary data.</text>
</comment>
<accession>A0A1Q9CKV2</accession>
<feature type="region of interest" description="Disordered" evidence="1">
    <location>
        <begin position="425"/>
        <end position="457"/>
    </location>
</feature>
<feature type="region of interest" description="Disordered" evidence="1">
    <location>
        <begin position="918"/>
        <end position="970"/>
    </location>
</feature>
<feature type="compositionally biased region" description="Low complexity" evidence="1">
    <location>
        <begin position="957"/>
        <end position="966"/>
    </location>
</feature>
<dbReference type="InterPro" id="IPR038081">
    <property type="entry name" value="CalX-like_sf"/>
</dbReference>
<evidence type="ECO:0000313" key="4">
    <source>
        <dbReference type="Proteomes" id="UP000186817"/>
    </source>
</evidence>